<reference evidence="2" key="1">
    <citation type="submission" date="2022-10" db="EMBL/GenBank/DDBJ databases">
        <title>Culturing micro-colonial fungi from biological soil crusts in the Mojave desert and describing Neophaeococcomyces mojavensis, and introducing the new genera and species Taxawa tesnikishii.</title>
        <authorList>
            <person name="Kurbessoian T."/>
            <person name="Stajich J.E."/>
        </authorList>
    </citation>
    <scope>NUCLEOTIDE SEQUENCE</scope>
    <source>
        <strain evidence="2">TK_1</strain>
    </source>
</reference>
<organism evidence="2 3">
    <name type="scientific">Coniosporium apollinis</name>
    <dbReference type="NCBI Taxonomy" id="61459"/>
    <lineage>
        <taxon>Eukaryota</taxon>
        <taxon>Fungi</taxon>
        <taxon>Dikarya</taxon>
        <taxon>Ascomycota</taxon>
        <taxon>Pezizomycotina</taxon>
        <taxon>Dothideomycetes</taxon>
        <taxon>Dothideomycetes incertae sedis</taxon>
        <taxon>Coniosporium</taxon>
    </lineage>
</organism>
<dbReference type="Proteomes" id="UP001172684">
    <property type="component" value="Unassembled WGS sequence"/>
</dbReference>
<sequence length="186" mass="19626">MASPDSQDHYTYTPASTLSTRALLSTPMPAPTRTESSFSSVSAALTPNTRTEAEAALTYNSAQQTDSAAPTSTSSFPTSGAGDDMVDGASPRPGLPLRTSSYHYADAVGAAAPGSEGEDAVAGTEDAVEGTEKYVSGRSGVGSQSWRPSGVRQQSYSKEDMRRLMQERFMKEHPVDMGYQSGNEKP</sequence>
<feature type="region of interest" description="Disordered" evidence="1">
    <location>
        <begin position="24"/>
        <end position="101"/>
    </location>
</feature>
<gene>
    <name evidence="2" type="ORF">H2201_008150</name>
</gene>
<accession>A0ABQ9NNP0</accession>
<dbReference type="EMBL" id="JAPDRL010000099">
    <property type="protein sequence ID" value="KAJ9657549.1"/>
    <property type="molecule type" value="Genomic_DNA"/>
</dbReference>
<keyword evidence="3" id="KW-1185">Reference proteome</keyword>
<comment type="caution">
    <text evidence="2">The sequence shown here is derived from an EMBL/GenBank/DDBJ whole genome shotgun (WGS) entry which is preliminary data.</text>
</comment>
<evidence type="ECO:0000313" key="2">
    <source>
        <dbReference type="EMBL" id="KAJ9657549.1"/>
    </source>
</evidence>
<feature type="compositionally biased region" description="Polar residues" evidence="1">
    <location>
        <begin position="141"/>
        <end position="156"/>
    </location>
</feature>
<protein>
    <submittedName>
        <fullName evidence="2">Uncharacterized protein</fullName>
    </submittedName>
</protein>
<name>A0ABQ9NNP0_9PEZI</name>
<evidence type="ECO:0000256" key="1">
    <source>
        <dbReference type="SAM" id="MobiDB-lite"/>
    </source>
</evidence>
<feature type="region of interest" description="Disordered" evidence="1">
    <location>
        <begin position="133"/>
        <end position="158"/>
    </location>
</feature>
<evidence type="ECO:0000313" key="3">
    <source>
        <dbReference type="Proteomes" id="UP001172684"/>
    </source>
</evidence>
<feature type="compositionally biased region" description="Polar residues" evidence="1">
    <location>
        <begin position="33"/>
        <end position="50"/>
    </location>
</feature>
<proteinExistence type="predicted"/>
<feature type="compositionally biased region" description="Low complexity" evidence="1">
    <location>
        <begin position="61"/>
        <end position="82"/>
    </location>
</feature>
<feature type="region of interest" description="Disordered" evidence="1">
    <location>
        <begin position="109"/>
        <end position="128"/>
    </location>
</feature>